<proteinExistence type="predicted"/>
<accession>F0QS00</accession>
<organism evidence="1 2">
    <name type="scientific">Mycoplasma suis (strain Illinois)</name>
    <dbReference type="NCBI Taxonomy" id="768700"/>
    <lineage>
        <taxon>Bacteria</taxon>
        <taxon>Bacillati</taxon>
        <taxon>Mycoplasmatota</taxon>
        <taxon>Mollicutes</taxon>
        <taxon>Mycoplasmataceae</taxon>
        <taxon>Mycoplasma</taxon>
    </lineage>
</organism>
<dbReference type="STRING" id="768700.MSU_0745"/>
<sequence>MKKVNVVELVKSKVKNVARKKNVMMRIAVVVHQMMEQNVVVAAKRQHK</sequence>
<name>F0QS00_MYCSL</name>
<evidence type="ECO:0000313" key="2">
    <source>
        <dbReference type="Proteomes" id="UP000007484"/>
    </source>
</evidence>
<gene>
    <name evidence="1" type="ordered locus">MSU_0745</name>
</gene>
<evidence type="ECO:0000313" key="1">
    <source>
        <dbReference type="EMBL" id="ADX98270.1"/>
    </source>
</evidence>
<keyword evidence="2" id="KW-1185">Reference proteome</keyword>
<dbReference type="Proteomes" id="UP000007484">
    <property type="component" value="Chromosome"/>
</dbReference>
<protein>
    <submittedName>
        <fullName evidence="1">Uncharacterized protein</fullName>
    </submittedName>
</protein>
<dbReference type="EMBL" id="CP002525">
    <property type="protein sequence ID" value="ADX98270.1"/>
    <property type="molecule type" value="Genomic_DNA"/>
</dbReference>
<reference evidence="1 2" key="1">
    <citation type="journal article" date="2011" name="J. Bacteriol.">
        <title>Complete genome sequences of two hemotropic Mycoplasmas, Mycoplasma haemofelis strain Ohio2 and Mycoplasma suis strain Illinois.</title>
        <authorList>
            <person name="Messick J.B."/>
            <person name="Santos A.P."/>
            <person name="Guimaraes A.M."/>
        </authorList>
    </citation>
    <scope>NUCLEOTIDE SEQUENCE [LARGE SCALE GENOMIC DNA]</scope>
    <source>
        <strain evidence="1 2">Illinois</strain>
    </source>
</reference>
<dbReference type="KEGG" id="mss:MSU_0745"/>
<dbReference type="AlphaFoldDB" id="F0QS00"/>
<dbReference type="HOGENOM" id="CLU_3155132_0_0_14"/>